<evidence type="ECO:0000313" key="3">
    <source>
        <dbReference type="EMBL" id="SKC84564.1"/>
    </source>
</evidence>
<evidence type="ECO:0000256" key="1">
    <source>
        <dbReference type="ARBA" id="ARBA00023125"/>
    </source>
</evidence>
<evidence type="ECO:0000259" key="2">
    <source>
        <dbReference type="PROSITE" id="PS50937"/>
    </source>
</evidence>
<dbReference type="InterPro" id="IPR029442">
    <property type="entry name" value="GyrI-like"/>
</dbReference>
<dbReference type="InterPro" id="IPR009061">
    <property type="entry name" value="DNA-bd_dom_put_sf"/>
</dbReference>
<protein>
    <submittedName>
        <fullName evidence="3">DNA-binding transcriptional regulator, MerR family</fullName>
    </submittedName>
</protein>
<dbReference type="Pfam" id="PF13411">
    <property type="entry name" value="MerR_1"/>
    <property type="match status" value="1"/>
</dbReference>
<dbReference type="Gene3D" id="3.20.80.10">
    <property type="entry name" value="Regulatory factor, effector binding domain"/>
    <property type="match status" value="1"/>
</dbReference>
<dbReference type="PANTHER" id="PTHR30204">
    <property type="entry name" value="REDOX-CYCLING DRUG-SENSING TRANSCRIPTIONAL ACTIVATOR SOXR"/>
    <property type="match status" value="1"/>
</dbReference>
<accession>A0A1T5M967</accession>
<dbReference type="InterPro" id="IPR011256">
    <property type="entry name" value="Reg_factor_effector_dom_sf"/>
</dbReference>
<dbReference type="Pfam" id="PF06445">
    <property type="entry name" value="GyrI-like"/>
    <property type="match status" value="1"/>
</dbReference>
<evidence type="ECO:0000313" key="4">
    <source>
        <dbReference type="Proteomes" id="UP000190285"/>
    </source>
</evidence>
<gene>
    <name evidence="3" type="ORF">SAMN02194393_04163</name>
</gene>
<proteinExistence type="predicted"/>
<dbReference type="CDD" id="cd01107">
    <property type="entry name" value="HTH_BmrR"/>
    <property type="match status" value="1"/>
</dbReference>
<dbReference type="InterPro" id="IPR047057">
    <property type="entry name" value="MerR_fam"/>
</dbReference>
<sequence>MLSIGDFSKLTHVSVRMLRYYDEHGLLKPAHVDKHSGYRMYSAKQVPELQKIVLLRDLNFSVVDINNLLKNWNDKFLVEQLNNKIYETEQRIRAEKKRINKIKSVINDIHKDQIDIHYNITIKSIPSYNIVSLRKKLPDYSYEGELWYELINFINREHIDIERHSYNNIAIYHDEGHVDADADVEVAFIVKKPSKNIDQFVFRELESVDQMACMMVYGSYEKLSTAYQSFIYWLDEHNEYKMKGISRQVTIIGETDTSNPDDYLTEIQIPVQII</sequence>
<dbReference type="PROSITE" id="PS50937">
    <property type="entry name" value="HTH_MERR_2"/>
    <property type="match status" value="1"/>
</dbReference>
<dbReference type="SUPFAM" id="SSF55136">
    <property type="entry name" value="Probable bacterial effector-binding domain"/>
    <property type="match status" value="1"/>
</dbReference>
<organism evidence="3 4">
    <name type="scientific">Maledivibacter halophilus</name>
    <dbReference type="NCBI Taxonomy" id="36842"/>
    <lineage>
        <taxon>Bacteria</taxon>
        <taxon>Bacillati</taxon>
        <taxon>Bacillota</taxon>
        <taxon>Clostridia</taxon>
        <taxon>Peptostreptococcales</taxon>
        <taxon>Caminicellaceae</taxon>
        <taxon>Maledivibacter</taxon>
    </lineage>
</organism>
<dbReference type="OrthoDB" id="9773308at2"/>
<dbReference type="GO" id="GO:0003700">
    <property type="term" value="F:DNA-binding transcription factor activity"/>
    <property type="evidence" value="ECO:0007669"/>
    <property type="project" value="InterPro"/>
</dbReference>
<keyword evidence="4" id="KW-1185">Reference proteome</keyword>
<dbReference type="Gene3D" id="1.10.1660.10">
    <property type="match status" value="1"/>
</dbReference>
<dbReference type="PANTHER" id="PTHR30204:SF97">
    <property type="entry name" value="MERR FAMILY REGULATORY PROTEIN"/>
    <property type="match status" value="1"/>
</dbReference>
<dbReference type="InterPro" id="IPR010499">
    <property type="entry name" value="AraC_E-bd"/>
</dbReference>
<dbReference type="SMART" id="SM00871">
    <property type="entry name" value="AraC_E_bind"/>
    <property type="match status" value="1"/>
</dbReference>
<feature type="domain" description="HTH merR-type" evidence="2">
    <location>
        <begin position="1"/>
        <end position="71"/>
    </location>
</feature>
<keyword evidence="1 3" id="KW-0238">DNA-binding</keyword>
<reference evidence="3 4" key="1">
    <citation type="submission" date="2017-02" db="EMBL/GenBank/DDBJ databases">
        <authorList>
            <person name="Peterson S.W."/>
        </authorList>
    </citation>
    <scope>NUCLEOTIDE SEQUENCE [LARGE SCALE GENOMIC DNA]</scope>
    <source>
        <strain evidence="3 4">M1</strain>
    </source>
</reference>
<dbReference type="AlphaFoldDB" id="A0A1T5M967"/>
<dbReference type="GO" id="GO:0003677">
    <property type="term" value="F:DNA binding"/>
    <property type="evidence" value="ECO:0007669"/>
    <property type="project" value="UniProtKB-KW"/>
</dbReference>
<dbReference type="SMART" id="SM00422">
    <property type="entry name" value="HTH_MERR"/>
    <property type="match status" value="1"/>
</dbReference>
<dbReference type="STRING" id="36842.SAMN02194393_04163"/>
<dbReference type="SUPFAM" id="SSF46955">
    <property type="entry name" value="Putative DNA-binding domain"/>
    <property type="match status" value="1"/>
</dbReference>
<name>A0A1T5M967_9FIRM</name>
<dbReference type="Proteomes" id="UP000190285">
    <property type="component" value="Unassembled WGS sequence"/>
</dbReference>
<dbReference type="InterPro" id="IPR000551">
    <property type="entry name" value="MerR-type_HTH_dom"/>
</dbReference>
<dbReference type="EMBL" id="FUZT01000011">
    <property type="protein sequence ID" value="SKC84564.1"/>
    <property type="molecule type" value="Genomic_DNA"/>
</dbReference>